<dbReference type="InterPro" id="IPR001343">
    <property type="entry name" value="Hemolysn_Ca-bd"/>
</dbReference>
<dbReference type="RefSeq" id="WP_183336098.1">
    <property type="nucleotide sequence ID" value="NZ_BMHX01000008.1"/>
</dbReference>
<dbReference type="Pfam" id="PF00353">
    <property type="entry name" value="HemolysinCabind"/>
    <property type="match status" value="7"/>
</dbReference>
<dbReference type="PRINTS" id="PR00313">
    <property type="entry name" value="CABNDNGRPT"/>
</dbReference>
<dbReference type="InterPro" id="IPR011049">
    <property type="entry name" value="Serralysin-like_metalloprot_C"/>
</dbReference>
<keyword evidence="4" id="KW-1185">Reference proteome</keyword>
<protein>
    <submittedName>
        <fullName evidence="3">Ca2+-binding RTX toxin-like protein</fullName>
    </submittedName>
</protein>
<comment type="subcellular location">
    <subcellularLocation>
        <location evidence="1">Secreted</location>
    </subcellularLocation>
</comment>
<accession>A0A841KI22</accession>
<dbReference type="SUPFAM" id="SSF51120">
    <property type="entry name" value="beta-Roll"/>
    <property type="match status" value="4"/>
</dbReference>
<evidence type="ECO:0000313" key="4">
    <source>
        <dbReference type="Proteomes" id="UP000588017"/>
    </source>
</evidence>
<dbReference type="PANTHER" id="PTHR38340:SF1">
    <property type="entry name" value="S-LAYER PROTEIN"/>
    <property type="match status" value="1"/>
</dbReference>
<dbReference type="GO" id="GO:0005509">
    <property type="term" value="F:calcium ion binding"/>
    <property type="evidence" value="ECO:0007669"/>
    <property type="project" value="InterPro"/>
</dbReference>
<dbReference type="Proteomes" id="UP000588017">
    <property type="component" value="Unassembled WGS sequence"/>
</dbReference>
<evidence type="ECO:0000256" key="1">
    <source>
        <dbReference type="ARBA" id="ARBA00004613"/>
    </source>
</evidence>
<comment type="caution">
    <text evidence="3">The sequence shown here is derived from an EMBL/GenBank/DDBJ whole genome shotgun (WGS) entry which is preliminary data.</text>
</comment>
<keyword evidence="2" id="KW-0964">Secreted</keyword>
<dbReference type="GO" id="GO:0005576">
    <property type="term" value="C:extracellular region"/>
    <property type="evidence" value="ECO:0007669"/>
    <property type="project" value="UniProtKB-SubCell"/>
</dbReference>
<sequence length="513" mass="52112">MTTAPMPRWPDGGSGRDVFIIRASGGNDVITDFSTVDYLDLRPMGYMSLAAILNIASDYNGNLVFDFGTGNTLTLENFSKAQLTAEMLLLTEDTSSTLTEGDDNYDDAPGGHLIDALGGNDTVRGQDGNDTILGNSGDDLLYGNDGDDEIDGGAGNDTILGGSGSNKLTGGTGNDVFVYQGGVDTITDFSSVSNNRDVIDVSATGLTTFAAVMATAQQIDSDTVFTFGAGQTLTVKNRALNQFTAEDFGLTDTSGTPDTVLGGDTGDYMDGGGGNDLLSGGGGNDSIAGGYGDDTIFGSTGNDVISGGDGNDTLIGGEGNDWLDGAAGDDWLFGQAGHDTLLGGAGADYMEGGAGNDLFYGEAGNDTLLGGDGNDVMAGHEGNDYLAGGNGNDELHGGGGDDLLEGGADNDTLIGASGNDTLAGGAGDDWLYGQGGQDVFVFRPGEGLSRVMDFNVGGEADYVSMQGFGFTSVAEAGAYFIDTGGGVYFDYAGTQIAIFGISKETLESSLLIA</sequence>
<dbReference type="Gene3D" id="2.150.10.10">
    <property type="entry name" value="Serralysin-like metalloprotease, C-terminal"/>
    <property type="match status" value="4"/>
</dbReference>
<evidence type="ECO:0000313" key="3">
    <source>
        <dbReference type="EMBL" id="MBB6169576.1"/>
    </source>
</evidence>
<name>A0A841KI22_9HYPH</name>
<dbReference type="AlphaFoldDB" id="A0A841KI22"/>
<dbReference type="InterPro" id="IPR018511">
    <property type="entry name" value="Hemolysin-typ_Ca-bd_CS"/>
</dbReference>
<gene>
    <name evidence="3" type="ORF">HNQ73_003226</name>
</gene>
<dbReference type="PANTHER" id="PTHR38340">
    <property type="entry name" value="S-LAYER PROTEIN"/>
    <property type="match status" value="1"/>
</dbReference>
<dbReference type="InterPro" id="IPR050557">
    <property type="entry name" value="RTX_toxin/Mannuronan_C5-epim"/>
</dbReference>
<dbReference type="PROSITE" id="PS00330">
    <property type="entry name" value="HEMOLYSIN_CALCIUM"/>
    <property type="match status" value="6"/>
</dbReference>
<dbReference type="EMBL" id="JACHEH010000008">
    <property type="protein sequence ID" value="MBB6169576.1"/>
    <property type="molecule type" value="Genomic_DNA"/>
</dbReference>
<reference evidence="3 4" key="1">
    <citation type="submission" date="2020-08" db="EMBL/GenBank/DDBJ databases">
        <title>Genomic Encyclopedia of Type Strains, Phase IV (KMG-IV): sequencing the most valuable type-strain genomes for metagenomic binning, comparative biology and taxonomic classification.</title>
        <authorList>
            <person name="Goeker M."/>
        </authorList>
    </citation>
    <scope>NUCLEOTIDE SEQUENCE [LARGE SCALE GENOMIC DNA]</scope>
    <source>
        <strain evidence="3 4">DSM 101465</strain>
    </source>
</reference>
<evidence type="ECO:0000256" key="2">
    <source>
        <dbReference type="ARBA" id="ARBA00022525"/>
    </source>
</evidence>
<proteinExistence type="predicted"/>
<organism evidence="3 4">
    <name type="scientific">Chelatococcus composti</name>
    <dbReference type="NCBI Taxonomy" id="1743235"/>
    <lineage>
        <taxon>Bacteria</taxon>
        <taxon>Pseudomonadati</taxon>
        <taxon>Pseudomonadota</taxon>
        <taxon>Alphaproteobacteria</taxon>
        <taxon>Hyphomicrobiales</taxon>
        <taxon>Chelatococcaceae</taxon>
        <taxon>Chelatococcus</taxon>
    </lineage>
</organism>